<dbReference type="SUPFAM" id="SSF88946">
    <property type="entry name" value="Sigma2 domain of RNA polymerase sigma factors"/>
    <property type="match status" value="1"/>
</dbReference>
<protein>
    <submittedName>
        <fullName evidence="7">RNA polymerase sigma-70 factor, ECF subfamily</fullName>
    </submittedName>
</protein>
<evidence type="ECO:0000256" key="4">
    <source>
        <dbReference type="ARBA" id="ARBA00023163"/>
    </source>
</evidence>
<keyword evidence="3" id="KW-0731">Sigma factor</keyword>
<dbReference type="NCBIfam" id="TIGR02937">
    <property type="entry name" value="sigma70-ECF"/>
    <property type="match status" value="1"/>
</dbReference>
<dbReference type="PANTHER" id="PTHR43133:SF46">
    <property type="entry name" value="RNA POLYMERASE SIGMA-70 FACTOR ECF SUBFAMILY"/>
    <property type="match status" value="1"/>
</dbReference>
<dbReference type="RefSeq" id="WP_072317276.1">
    <property type="nucleotide sequence ID" value="NZ_FPJE01000010.1"/>
</dbReference>
<organism evidence="7 8">
    <name type="scientific">Sinomicrobium oceani</name>
    <dbReference type="NCBI Taxonomy" id="1150368"/>
    <lineage>
        <taxon>Bacteria</taxon>
        <taxon>Pseudomonadati</taxon>
        <taxon>Bacteroidota</taxon>
        <taxon>Flavobacteriia</taxon>
        <taxon>Flavobacteriales</taxon>
        <taxon>Flavobacteriaceae</taxon>
        <taxon>Sinomicrobium</taxon>
    </lineage>
</organism>
<dbReference type="Pfam" id="PF04542">
    <property type="entry name" value="Sigma70_r2"/>
    <property type="match status" value="1"/>
</dbReference>
<dbReference type="InterPro" id="IPR013249">
    <property type="entry name" value="RNA_pol_sigma70_r4_t2"/>
</dbReference>
<feature type="domain" description="RNA polymerase sigma factor 70 region 4 type 2" evidence="6">
    <location>
        <begin position="112"/>
        <end position="162"/>
    </location>
</feature>
<keyword evidence="4" id="KW-0804">Transcription</keyword>
<dbReference type="Gene3D" id="1.10.10.10">
    <property type="entry name" value="Winged helix-like DNA-binding domain superfamily/Winged helix DNA-binding domain"/>
    <property type="match status" value="1"/>
</dbReference>
<dbReference type="AlphaFoldDB" id="A0A1K1PUV9"/>
<keyword evidence="2" id="KW-0805">Transcription regulation</keyword>
<dbReference type="EMBL" id="FPJE01000010">
    <property type="protein sequence ID" value="SFW51514.1"/>
    <property type="molecule type" value="Genomic_DNA"/>
</dbReference>
<dbReference type="SUPFAM" id="SSF88659">
    <property type="entry name" value="Sigma3 and sigma4 domains of RNA polymerase sigma factors"/>
    <property type="match status" value="1"/>
</dbReference>
<evidence type="ECO:0000259" key="6">
    <source>
        <dbReference type="Pfam" id="PF08281"/>
    </source>
</evidence>
<dbReference type="InterPro" id="IPR039425">
    <property type="entry name" value="RNA_pol_sigma-70-like"/>
</dbReference>
<evidence type="ECO:0000313" key="7">
    <source>
        <dbReference type="EMBL" id="SFW51514.1"/>
    </source>
</evidence>
<keyword evidence="8" id="KW-1185">Reference proteome</keyword>
<evidence type="ECO:0000259" key="5">
    <source>
        <dbReference type="Pfam" id="PF04542"/>
    </source>
</evidence>
<reference evidence="7 8" key="1">
    <citation type="submission" date="2016-11" db="EMBL/GenBank/DDBJ databases">
        <authorList>
            <person name="Jaros S."/>
            <person name="Januszkiewicz K."/>
            <person name="Wedrychowicz H."/>
        </authorList>
    </citation>
    <scope>NUCLEOTIDE SEQUENCE [LARGE SCALE GENOMIC DNA]</scope>
    <source>
        <strain evidence="7 8">CGMCC 1.12145</strain>
    </source>
</reference>
<dbReference type="InterPro" id="IPR013324">
    <property type="entry name" value="RNA_pol_sigma_r3/r4-like"/>
</dbReference>
<accession>A0A1K1PUV9</accession>
<dbReference type="InterPro" id="IPR036388">
    <property type="entry name" value="WH-like_DNA-bd_sf"/>
</dbReference>
<dbReference type="STRING" id="1150368.SAMN02927921_02051"/>
<evidence type="ECO:0000256" key="2">
    <source>
        <dbReference type="ARBA" id="ARBA00023015"/>
    </source>
</evidence>
<name>A0A1K1PUV9_9FLAO</name>
<evidence type="ECO:0000313" key="8">
    <source>
        <dbReference type="Proteomes" id="UP000182248"/>
    </source>
</evidence>
<dbReference type="InterPro" id="IPR013325">
    <property type="entry name" value="RNA_pol_sigma_r2"/>
</dbReference>
<comment type="similarity">
    <text evidence="1">Belongs to the sigma-70 factor family. ECF subfamily.</text>
</comment>
<dbReference type="GO" id="GO:0006352">
    <property type="term" value="P:DNA-templated transcription initiation"/>
    <property type="evidence" value="ECO:0007669"/>
    <property type="project" value="InterPro"/>
</dbReference>
<sequence>MSLLSGFKKGDKKALEHIYLRYYKRVYLLSLHFTGSPPEAEDLVHDIFLRLYRGRDKLSDEVPLEAQLVRIAKFHILDTLKKKKNIYVTGFVSELQTFSDDEDSENGIIYRKKLLRAMEALPAKCKEIFTLYRLEGLTRGEIAAYKNISVKTVENQISKAIRIIRKEVESM</sequence>
<dbReference type="GO" id="GO:0003677">
    <property type="term" value="F:DNA binding"/>
    <property type="evidence" value="ECO:0007669"/>
    <property type="project" value="InterPro"/>
</dbReference>
<evidence type="ECO:0000256" key="1">
    <source>
        <dbReference type="ARBA" id="ARBA00010641"/>
    </source>
</evidence>
<gene>
    <name evidence="7" type="ORF">SAMN02927921_02051</name>
</gene>
<dbReference type="GO" id="GO:0016987">
    <property type="term" value="F:sigma factor activity"/>
    <property type="evidence" value="ECO:0007669"/>
    <property type="project" value="UniProtKB-KW"/>
</dbReference>
<dbReference type="Gene3D" id="1.10.1740.10">
    <property type="match status" value="1"/>
</dbReference>
<dbReference type="PANTHER" id="PTHR43133">
    <property type="entry name" value="RNA POLYMERASE ECF-TYPE SIGMA FACTO"/>
    <property type="match status" value="1"/>
</dbReference>
<feature type="domain" description="RNA polymerase sigma-70 region 2" evidence="5">
    <location>
        <begin position="19"/>
        <end position="84"/>
    </location>
</feature>
<dbReference type="InterPro" id="IPR007627">
    <property type="entry name" value="RNA_pol_sigma70_r2"/>
</dbReference>
<dbReference type="Proteomes" id="UP000182248">
    <property type="component" value="Unassembled WGS sequence"/>
</dbReference>
<evidence type="ECO:0000256" key="3">
    <source>
        <dbReference type="ARBA" id="ARBA00023082"/>
    </source>
</evidence>
<proteinExistence type="inferred from homology"/>
<dbReference type="InterPro" id="IPR014284">
    <property type="entry name" value="RNA_pol_sigma-70_dom"/>
</dbReference>
<dbReference type="Pfam" id="PF08281">
    <property type="entry name" value="Sigma70_r4_2"/>
    <property type="match status" value="1"/>
</dbReference>